<proteinExistence type="predicted"/>
<evidence type="ECO:0000256" key="2">
    <source>
        <dbReference type="ARBA" id="ARBA00023315"/>
    </source>
</evidence>
<dbReference type="Gene3D" id="3.40.630.30">
    <property type="match status" value="1"/>
</dbReference>
<evidence type="ECO:0000256" key="1">
    <source>
        <dbReference type="ARBA" id="ARBA00022679"/>
    </source>
</evidence>
<evidence type="ECO:0000313" key="4">
    <source>
        <dbReference type="EMBL" id="MBO0475625.1"/>
    </source>
</evidence>
<accession>A0ABS3HQL4</accession>
<organism evidence="4 5">
    <name type="scientific">Candidatus Vagococcus giribetii</name>
    <dbReference type="NCBI Taxonomy" id="2230876"/>
    <lineage>
        <taxon>Bacteria</taxon>
        <taxon>Bacillati</taxon>
        <taxon>Bacillota</taxon>
        <taxon>Bacilli</taxon>
        <taxon>Lactobacillales</taxon>
        <taxon>Enterococcaceae</taxon>
        <taxon>Vagococcus</taxon>
    </lineage>
</organism>
<dbReference type="PANTHER" id="PTHR10545">
    <property type="entry name" value="DIAMINE N-ACETYLTRANSFERASE"/>
    <property type="match status" value="1"/>
</dbReference>
<comment type="caution">
    <text evidence="4">The sequence shown here is derived from an EMBL/GenBank/DDBJ whole genome shotgun (WGS) entry which is preliminary data.</text>
</comment>
<sequence length="148" mass="17493">MTYRKAEINDTELIYQFIMELAEYEGLANEVTTTIDTLKESLFERNSAEVIIVEEDNKNIGFCLYFYNFSTFLGKPGLYIEDLYIRKEYRGEGHGKKLLEHMVKLAKQENLGRVEWWCLDENKPSIDFYKSQGAQMMDEWTVFRISVN</sequence>
<evidence type="ECO:0000313" key="5">
    <source>
        <dbReference type="Proteomes" id="UP000664857"/>
    </source>
</evidence>
<dbReference type="InterPro" id="IPR016181">
    <property type="entry name" value="Acyl_CoA_acyltransferase"/>
</dbReference>
<dbReference type="CDD" id="cd04301">
    <property type="entry name" value="NAT_SF"/>
    <property type="match status" value="1"/>
</dbReference>
<dbReference type="Proteomes" id="UP000664857">
    <property type="component" value="Unassembled WGS sequence"/>
</dbReference>
<dbReference type="SUPFAM" id="SSF55729">
    <property type="entry name" value="Acyl-CoA N-acyltransferases (Nat)"/>
    <property type="match status" value="1"/>
</dbReference>
<dbReference type="Pfam" id="PF00583">
    <property type="entry name" value="Acetyltransf_1"/>
    <property type="match status" value="1"/>
</dbReference>
<dbReference type="EMBL" id="JAFLVX010000004">
    <property type="protein sequence ID" value="MBO0475625.1"/>
    <property type="molecule type" value="Genomic_DNA"/>
</dbReference>
<dbReference type="PANTHER" id="PTHR10545:SF29">
    <property type="entry name" value="GH14572P-RELATED"/>
    <property type="match status" value="1"/>
</dbReference>
<evidence type="ECO:0000259" key="3">
    <source>
        <dbReference type="PROSITE" id="PS51186"/>
    </source>
</evidence>
<reference evidence="4 5" key="1">
    <citation type="submission" date="2021-03" db="EMBL/GenBank/DDBJ databases">
        <title>Enterococcal diversity collection.</title>
        <authorList>
            <person name="Gilmore M.S."/>
            <person name="Schwartzman J."/>
            <person name="Van Tyne D."/>
            <person name="Martin M."/>
            <person name="Earl A.M."/>
            <person name="Manson A.L."/>
            <person name="Straub T."/>
            <person name="Salamzade R."/>
            <person name="Saavedra J."/>
            <person name="Lebreton F."/>
            <person name="Prichula J."/>
            <person name="Schaufler K."/>
            <person name="Gaca A."/>
            <person name="Sgardioli B."/>
            <person name="Wagenaar J."/>
            <person name="Strong T."/>
        </authorList>
    </citation>
    <scope>NUCLEOTIDE SEQUENCE [LARGE SCALE GENOMIC DNA]</scope>
    <source>
        <strain evidence="4 5">DIV0080</strain>
    </source>
</reference>
<keyword evidence="1" id="KW-0808">Transferase</keyword>
<dbReference type="RefSeq" id="WP_206964310.1">
    <property type="nucleotide sequence ID" value="NZ_JAFLVX010000004.1"/>
</dbReference>
<dbReference type="InterPro" id="IPR051016">
    <property type="entry name" value="Diverse_Substrate_AcTransf"/>
</dbReference>
<protein>
    <submittedName>
        <fullName evidence="4">GNAT family N-acetyltransferase</fullName>
    </submittedName>
</protein>
<name>A0ABS3HQL4_9ENTE</name>
<keyword evidence="5" id="KW-1185">Reference proteome</keyword>
<feature type="domain" description="N-acetyltransferase" evidence="3">
    <location>
        <begin position="1"/>
        <end position="148"/>
    </location>
</feature>
<dbReference type="InterPro" id="IPR000182">
    <property type="entry name" value="GNAT_dom"/>
</dbReference>
<dbReference type="PROSITE" id="PS51186">
    <property type="entry name" value="GNAT"/>
    <property type="match status" value="1"/>
</dbReference>
<keyword evidence="2" id="KW-0012">Acyltransferase</keyword>
<gene>
    <name evidence="4" type="ORF">DOK76_01000</name>
</gene>